<dbReference type="Gene3D" id="3.30.40.220">
    <property type="match status" value="1"/>
</dbReference>
<reference evidence="2" key="1">
    <citation type="journal article" date="2020" name="Nature">
        <title>Giant virus diversity and host interactions through global metagenomics.</title>
        <authorList>
            <person name="Schulz F."/>
            <person name="Roux S."/>
            <person name="Paez-Espino D."/>
            <person name="Jungbluth S."/>
            <person name="Walsh D.A."/>
            <person name="Denef V.J."/>
            <person name="McMahon K.D."/>
            <person name="Konstantinidis K.T."/>
            <person name="Eloe-Fadrosh E.A."/>
            <person name="Kyrpides N.C."/>
            <person name="Woyke T."/>
        </authorList>
    </citation>
    <scope>NUCLEOTIDE SEQUENCE</scope>
    <source>
        <strain evidence="2">GVMAG-M-3300024261-8</strain>
    </source>
</reference>
<dbReference type="AlphaFoldDB" id="A0A6C0IRQ6"/>
<dbReference type="EMBL" id="MN740240">
    <property type="protein sequence ID" value="QHT95449.1"/>
    <property type="molecule type" value="Genomic_DNA"/>
</dbReference>
<name>A0A6C0IRQ6_9ZZZZ</name>
<protein>
    <submittedName>
        <fullName evidence="2">Uncharacterized protein</fullName>
    </submittedName>
</protein>
<proteinExistence type="predicted"/>
<sequence>MESQLKRIILPETGSNFQNNQSTGKKKIENKEKEKRKVTQRKQWNFDETELTNEMQRGYIDTLYDTSQPCDAIRTRHIHAVIENQIKAKIQGYYQQDIKKKLYDENKFITLPKVIELLHTCKNTCYYCREPVLILYEYVRDNKQWSLERRDNSHGHNHDNVEIACLHCNICRKTMNEERYLFTKQLNIIKQS</sequence>
<evidence type="ECO:0000256" key="1">
    <source>
        <dbReference type="SAM" id="MobiDB-lite"/>
    </source>
</evidence>
<feature type="compositionally biased region" description="Polar residues" evidence="1">
    <location>
        <begin position="13"/>
        <end position="23"/>
    </location>
</feature>
<organism evidence="2">
    <name type="scientific">viral metagenome</name>
    <dbReference type="NCBI Taxonomy" id="1070528"/>
    <lineage>
        <taxon>unclassified sequences</taxon>
        <taxon>metagenomes</taxon>
        <taxon>organismal metagenomes</taxon>
    </lineage>
</organism>
<accession>A0A6C0IRQ6</accession>
<evidence type="ECO:0000313" key="2">
    <source>
        <dbReference type="EMBL" id="QHT95449.1"/>
    </source>
</evidence>
<feature type="region of interest" description="Disordered" evidence="1">
    <location>
        <begin position="9"/>
        <end position="34"/>
    </location>
</feature>